<evidence type="ECO:0000313" key="8">
    <source>
        <dbReference type="Proteomes" id="UP000461443"/>
    </source>
</evidence>
<evidence type="ECO:0000256" key="2">
    <source>
        <dbReference type="ARBA" id="ARBA00023125"/>
    </source>
</evidence>
<dbReference type="InterPro" id="IPR020449">
    <property type="entry name" value="Tscrpt_reg_AraC-type_HTH"/>
</dbReference>
<dbReference type="PRINTS" id="PR00032">
    <property type="entry name" value="HTHARAC"/>
</dbReference>
<dbReference type="Proteomes" id="UP000461443">
    <property type="component" value="Unassembled WGS sequence"/>
</dbReference>
<organism evidence="7 8">
    <name type="scientific">Acerihabitans arboris</name>
    <dbReference type="NCBI Taxonomy" id="2691583"/>
    <lineage>
        <taxon>Bacteria</taxon>
        <taxon>Pseudomonadati</taxon>
        <taxon>Pseudomonadota</taxon>
        <taxon>Gammaproteobacteria</taxon>
        <taxon>Enterobacterales</taxon>
        <taxon>Pectobacteriaceae</taxon>
        <taxon>Acerihabitans</taxon>
    </lineage>
</organism>
<dbReference type="InterPro" id="IPR018062">
    <property type="entry name" value="HTH_AraC-typ_CS"/>
</dbReference>
<evidence type="ECO:0000256" key="1">
    <source>
        <dbReference type="ARBA" id="ARBA00023015"/>
    </source>
</evidence>
<keyword evidence="3" id="KW-0804">Transcription</keyword>
<sequence length="355" mass="39228">MTAPRVIVSRRAFCGLLLSTTILVVACAAGRSKLTTTITRGVKIETITSPINPLATGAARLVVSRHLETTPPEHAPVIAIPNREAFSVIVQLRDFASHKLWRDGRLVHAGGHVQQAVAITRLTEDWRCQHLSAFDNVRFLITRLALDEFTYDSGQKRIGHFDCAPGAVDPVIYHLAQALIPLLGQPGDKHDFMFDHISLALFAHIAGVYGKASQDWLRQKGRLAPWQEQRAKDFMLENLAKGASLELIARECGLSRAHFARNFKNTTGTSACAWLQTMRIHKARELLCANQQTLTEIALECGFTDQSHFSRVFKTLTGTSPGYWQRTHGRGNSPAAPDDPWLPVQPEPSHGPRAG</sequence>
<evidence type="ECO:0000256" key="3">
    <source>
        <dbReference type="ARBA" id="ARBA00023163"/>
    </source>
</evidence>
<reference evidence="7 8" key="2">
    <citation type="submission" date="2020-02" db="EMBL/GenBank/DDBJ databases">
        <title>The new genus of Enterobacteriales.</title>
        <authorList>
            <person name="Kim I.S."/>
        </authorList>
    </citation>
    <scope>NUCLEOTIDE SEQUENCE [LARGE SCALE GENOMIC DNA]</scope>
    <source>
        <strain evidence="7 8">SAP-6</strain>
    </source>
</reference>
<feature type="domain" description="HTH araC/xylS-type" evidence="6">
    <location>
        <begin position="229"/>
        <end position="327"/>
    </location>
</feature>
<keyword evidence="1" id="KW-0805">Transcription regulation</keyword>
<dbReference type="PROSITE" id="PS00041">
    <property type="entry name" value="HTH_ARAC_FAMILY_1"/>
    <property type="match status" value="1"/>
</dbReference>
<feature type="signal peptide" evidence="5">
    <location>
        <begin position="1"/>
        <end position="28"/>
    </location>
</feature>
<evidence type="ECO:0000256" key="4">
    <source>
        <dbReference type="SAM" id="MobiDB-lite"/>
    </source>
</evidence>
<dbReference type="GO" id="GO:0003700">
    <property type="term" value="F:DNA-binding transcription factor activity"/>
    <property type="evidence" value="ECO:0007669"/>
    <property type="project" value="InterPro"/>
</dbReference>
<keyword evidence="8" id="KW-1185">Reference proteome</keyword>
<evidence type="ECO:0000259" key="6">
    <source>
        <dbReference type="PROSITE" id="PS01124"/>
    </source>
</evidence>
<keyword evidence="2" id="KW-0238">DNA-binding</keyword>
<dbReference type="EMBL" id="WUBS01000016">
    <property type="protein sequence ID" value="NDL65140.1"/>
    <property type="molecule type" value="Genomic_DNA"/>
</dbReference>
<dbReference type="PROSITE" id="PS51257">
    <property type="entry name" value="PROKAR_LIPOPROTEIN"/>
    <property type="match status" value="1"/>
</dbReference>
<proteinExistence type="predicted"/>
<name>A0A845SJP2_9GAMM</name>
<keyword evidence="5" id="KW-0732">Signal</keyword>
<protein>
    <submittedName>
        <fullName evidence="7">Helix-turn-helix domain-containing protein</fullName>
    </submittedName>
</protein>
<dbReference type="RefSeq" id="WP_162367852.1">
    <property type="nucleotide sequence ID" value="NZ_WUBS01000016.1"/>
</dbReference>
<dbReference type="PROSITE" id="PS01124">
    <property type="entry name" value="HTH_ARAC_FAMILY_2"/>
    <property type="match status" value="1"/>
</dbReference>
<dbReference type="PANTHER" id="PTHR46796">
    <property type="entry name" value="HTH-TYPE TRANSCRIPTIONAL ACTIVATOR RHAS-RELATED"/>
    <property type="match status" value="1"/>
</dbReference>
<dbReference type="Pfam" id="PF12833">
    <property type="entry name" value="HTH_18"/>
    <property type="match status" value="1"/>
</dbReference>
<gene>
    <name evidence="7" type="ORF">GRH90_20635</name>
</gene>
<feature type="region of interest" description="Disordered" evidence="4">
    <location>
        <begin position="323"/>
        <end position="355"/>
    </location>
</feature>
<dbReference type="Gene3D" id="1.10.10.60">
    <property type="entry name" value="Homeodomain-like"/>
    <property type="match status" value="2"/>
</dbReference>
<dbReference type="InterPro" id="IPR050204">
    <property type="entry name" value="AraC_XylS_family_regulators"/>
</dbReference>
<comment type="caution">
    <text evidence="7">The sequence shown here is derived from an EMBL/GenBank/DDBJ whole genome shotgun (WGS) entry which is preliminary data.</text>
</comment>
<dbReference type="InterPro" id="IPR018060">
    <property type="entry name" value="HTH_AraC"/>
</dbReference>
<accession>A0A845SJP2</accession>
<dbReference type="SMART" id="SM00342">
    <property type="entry name" value="HTH_ARAC"/>
    <property type="match status" value="1"/>
</dbReference>
<dbReference type="AlphaFoldDB" id="A0A845SJP2"/>
<feature type="chain" id="PRO_5032283656" evidence="5">
    <location>
        <begin position="29"/>
        <end position="355"/>
    </location>
</feature>
<reference evidence="7 8" key="1">
    <citation type="submission" date="2019-12" db="EMBL/GenBank/DDBJ databases">
        <authorList>
            <person name="Lee S.D."/>
        </authorList>
    </citation>
    <scope>NUCLEOTIDE SEQUENCE [LARGE SCALE GENOMIC DNA]</scope>
    <source>
        <strain evidence="7 8">SAP-6</strain>
    </source>
</reference>
<evidence type="ECO:0000313" key="7">
    <source>
        <dbReference type="EMBL" id="NDL65140.1"/>
    </source>
</evidence>
<dbReference type="InterPro" id="IPR009057">
    <property type="entry name" value="Homeodomain-like_sf"/>
</dbReference>
<evidence type="ECO:0000256" key="5">
    <source>
        <dbReference type="SAM" id="SignalP"/>
    </source>
</evidence>
<dbReference type="PANTHER" id="PTHR46796:SF14">
    <property type="entry name" value="TRANSCRIPTIONAL REGULATORY PROTEIN"/>
    <property type="match status" value="1"/>
</dbReference>
<dbReference type="GO" id="GO:0043565">
    <property type="term" value="F:sequence-specific DNA binding"/>
    <property type="evidence" value="ECO:0007669"/>
    <property type="project" value="InterPro"/>
</dbReference>
<dbReference type="SUPFAM" id="SSF46689">
    <property type="entry name" value="Homeodomain-like"/>
    <property type="match status" value="2"/>
</dbReference>